<keyword evidence="7" id="KW-1185">Reference proteome</keyword>
<dbReference type="RefSeq" id="WP_013278005.1">
    <property type="nucleotide sequence ID" value="NC_014378.1"/>
</dbReference>
<keyword evidence="4" id="KW-0443">Lipid metabolism</keyword>
<evidence type="ECO:0000256" key="2">
    <source>
        <dbReference type="ARBA" id="ARBA00022679"/>
    </source>
</evidence>
<dbReference type="eggNOG" id="COG0204">
    <property type="taxonomic scope" value="Bacteria"/>
</dbReference>
<evidence type="ECO:0000256" key="1">
    <source>
        <dbReference type="ARBA" id="ARBA00008655"/>
    </source>
</evidence>
<dbReference type="PANTHER" id="PTHR10434">
    <property type="entry name" value="1-ACYL-SN-GLYCEROL-3-PHOSPHATE ACYLTRANSFERASE"/>
    <property type="match status" value="1"/>
</dbReference>
<dbReference type="GO" id="GO:0003841">
    <property type="term" value="F:1-acylglycerol-3-phosphate O-acyltransferase activity"/>
    <property type="evidence" value="ECO:0007669"/>
    <property type="project" value="UniProtKB-UniRule"/>
</dbReference>
<evidence type="ECO:0000256" key="3">
    <source>
        <dbReference type="ARBA" id="ARBA00023315"/>
    </source>
</evidence>
<organism evidence="6 7">
    <name type="scientific">Acetohalobium arabaticum (strain ATCC 49924 / DSM 5501 / Z-7288)</name>
    <dbReference type="NCBI Taxonomy" id="574087"/>
    <lineage>
        <taxon>Bacteria</taxon>
        <taxon>Bacillati</taxon>
        <taxon>Bacillota</taxon>
        <taxon>Clostridia</taxon>
        <taxon>Halanaerobiales</taxon>
        <taxon>Halobacteroidaceae</taxon>
        <taxon>Acetohalobium</taxon>
    </lineage>
</organism>
<dbReference type="InterPro" id="IPR004552">
    <property type="entry name" value="AGP_acyltrans"/>
</dbReference>
<sequence>MRSDSAVYNVGHFLTNIFFRFVTGWQIEGRGNIPQEGPLIVVSNHISNWDPVIISSALTRRIQFVAKKELFEIPVVGGFLDYIDTIPIRRGRPDRKALKRAFDLLESEGCLGLFPEGTRSKSGKLKKAKRGIVMIALKSEAPILPLGLRDTDNPFSQKVQINIGQPFTLEQYYGKDLDKKEMKEVGSEIMDEVRQLIE</sequence>
<dbReference type="KEGG" id="aar:Acear_1033"/>
<reference evidence="6 7" key="1">
    <citation type="journal article" date="2010" name="Stand. Genomic Sci.">
        <title>Complete genome sequence of Acetohalobium arabaticum type strain (Z-7288).</title>
        <authorList>
            <person name="Sikorski J."/>
            <person name="Lapidus A."/>
            <person name="Chertkov O."/>
            <person name="Lucas S."/>
            <person name="Copeland A."/>
            <person name="Glavina Del Rio T."/>
            <person name="Nolan M."/>
            <person name="Tice H."/>
            <person name="Cheng J.F."/>
            <person name="Han C."/>
            <person name="Brambilla E."/>
            <person name="Pitluck S."/>
            <person name="Liolios K."/>
            <person name="Ivanova N."/>
            <person name="Mavromatis K."/>
            <person name="Mikhailova N."/>
            <person name="Pati A."/>
            <person name="Bruce D."/>
            <person name="Detter C."/>
            <person name="Tapia R."/>
            <person name="Goodwin L."/>
            <person name="Chen A."/>
            <person name="Palaniappan K."/>
            <person name="Land M."/>
            <person name="Hauser L."/>
            <person name="Chang Y.J."/>
            <person name="Jeffries C.D."/>
            <person name="Rohde M."/>
            <person name="Goker M."/>
            <person name="Spring S."/>
            <person name="Woyke T."/>
            <person name="Bristow J."/>
            <person name="Eisen J.A."/>
            <person name="Markowitz V."/>
            <person name="Hugenholtz P."/>
            <person name="Kyrpides N.C."/>
            <person name="Klenk H.P."/>
        </authorList>
    </citation>
    <scope>NUCLEOTIDE SEQUENCE [LARGE SCALE GENOMIC DNA]</scope>
    <source>
        <strain evidence="7">ATCC 49924 / DSM 5501 / Z-7288</strain>
    </source>
</reference>
<comment type="similarity">
    <text evidence="1 4">Belongs to the 1-acyl-sn-glycerol-3-phosphate acyltransferase family.</text>
</comment>
<feature type="domain" description="Phospholipid/glycerol acyltransferase" evidence="5">
    <location>
        <begin position="39"/>
        <end position="151"/>
    </location>
</feature>
<comment type="catalytic activity">
    <reaction evidence="4">
        <text>a 1-acyl-sn-glycero-3-phosphate + an acyl-CoA = a 1,2-diacyl-sn-glycero-3-phosphate + CoA</text>
        <dbReference type="Rhea" id="RHEA:19709"/>
        <dbReference type="ChEBI" id="CHEBI:57287"/>
        <dbReference type="ChEBI" id="CHEBI:57970"/>
        <dbReference type="ChEBI" id="CHEBI:58342"/>
        <dbReference type="ChEBI" id="CHEBI:58608"/>
        <dbReference type="EC" id="2.3.1.51"/>
    </reaction>
</comment>
<dbReference type="HOGENOM" id="CLU_027938_4_5_9"/>
<dbReference type="OrthoDB" id="9803035at2"/>
<protein>
    <recommendedName>
        <fullName evidence="4">1-acyl-sn-glycerol-3-phosphate acyltransferase</fullName>
        <ecNumber evidence="4">2.3.1.51</ecNumber>
    </recommendedName>
</protein>
<comment type="domain">
    <text evidence="4">The HXXXXD motif is essential for acyltransferase activity and may constitute the binding site for the phosphate moiety of the glycerol-3-phosphate.</text>
</comment>
<dbReference type="CDD" id="cd07989">
    <property type="entry name" value="LPLAT_AGPAT-like"/>
    <property type="match status" value="1"/>
</dbReference>
<dbReference type="GO" id="GO:0016020">
    <property type="term" value="C:membrane"/>
    <property type="evidence" value="ECO:0007669"/>
    <property type="project" value="InterPro"/>
</dbReference>
<evidence type="ECO:0000313" key="6">
    <source>
        <dbReference type="EMBL" id="ADL12559.1"/>
    </source>
</evidence>
<dbReference type="EC" id="2.3.1.51" evidence="4"/>
<dbReference type="InterPro" id="IPR002123">
    <property type="entry name" value="Plipid/glycerol_acylTrfase"/>
</dbReference>
<dbReference type="Proteomes" id="UP000001661">
    <property type="component" value="Chromosome"/>
</dbReference>
<evidence type="ECO:0000313" key="7">
    <source>
        <dbReference type="Proteomes" id="UP000001661"/>
    </source>
</evidence>
<dbReference type="NCBIfam" id="TIGR00530">
    <property type="entry name" value="AGP_acyltrn"/>
    <property type="match status" value="1"/>
</dbReference>
<proteinExistence type="inferred from homology"/>
<dbReference type="STRING" id="574087.Acear_1033"/>
<keyword evidence="4" id="KW-0594">Phospholipid biosynthesis</keyword>
<dbReference type="SMART" id="SM00563">
    <property type="entry name" value="PlsC"/>
    <property type="match status" value="1"/>
</dbReference>
<name>D9QPW8_ACEAZ</name>
<dbReference type="EMBL" id="CP002105">
    <property type="protein sequence ID" value="ADL12559.1"/>
    <property type="molecule type" value="Genomic_DNA"/>
</dbReference>
<gene>
    <name evidence="6" type="ordered locus">Acear_1033</name>
</gene>
<dbReference type="GO" id="GO:0006654">
    <property type="term" value="P:phosphatidic acid biosynthetic process"/>
    <property type="evidence" value="ECO:0007669"/>
    <property type="project" value="TreeGrafter"/>
</dbReference>
<keyword evidence="3 4" id="KW-0012">Acyltransferase</keyword>
<keyword evidence="4" id="KW-0444">Lipid biosynthesis</keyword>
<dbReference type="AlphaFoldDB" id="D9QPW8"/>
<dbReference type="SUPFAM" id="SSF69593">
    <property type="entry name" value="Glycerol-3-phosphate (1)-acyltransferase"/>
    <property type="match status" value="1"/>
</dbReference>
<accession>D9QPW8</accession>
<dbReference type="PANTHER" id="PTHR10434:SF11">
    <property type="entry name" value="1-ACYL-SN-GLYCEROL-3-PHOSPHATE ACYLTRANSFERASE"/>
    <property type="match status" value="1"/>
</dbReference>
<dbReference type="Pfam" id="PF01553">
    <property type="entry name" value="Acyltransferase"/>
    <property type="match status" value="1"/>
</dbReference>
<keyword evidence="2 4" id="KW-0808">Transferase</keyword>
<evidence type="ECO:0000259" key="5">
    <source>
        <dbReference type="SMART" id="SM00563"/>
    </source>
</evidence>
<keyword evidence="4" id="KW-1208">Phospholipid metabolism</keyword>
<evidence type="ECO:0000256" key="4">
    <source>
        <dbReference type="RuleBase" id="RU361267"/>
    </source>
</evidence>